<dbReference type="GO" id="GO:0005524">
    <property type="term" value="F:ATP binding"/>
    <property type="evidence" value="ECO:0007669"/>
    <property type="project" value="UniProtKB-KW"/>
</dbReference>
<dbReference type="RefSeq" id="XP_022812632.1">
    <property type="nucleotide sequence ID" value="XM_022956782.1"/>
</dbReference>
<dbReference type="GeneID" id="3806760"/>
<dbReference type="VEuPathDB" id="PlasmoDB:Py17XNL_001205082"/>
<feature type="transmembrane region" description="Helical" evidence="7">
    <location>
        <begin position="561"/>
        <end position="589"/>
    </location>
</feature>
<keyword evidence="7" id="KW-0812">Transmembrane</keyword>
<dbReference type="GO" id="GO:0016020">
    <property type="term" value="C:membrane"/>
    <property type="evidence" value="ECO:0007669"/>
    <property type="project" value="InterPro"/>
</dbReference>
<evidence type="ECO:0000256" key="3">
    <source>
        <dbReference type="ARBA" id="ARBA00022741"/>
    </source>
</evidence>
<keyword evidence="3" id="KW-0547">Nucleotide-binding</keyword>
<name>A0A078K7E7_PLAYE</name>
<accession>A0A078K7E7</accession>
<dbReference type="Proteomes" id="UP000072874">
    <property type="component" value="Chromosome 12"/>
</dbReference>
<dbReference type="OMA" id="YFNEWYY"/>
<dbReference type="GO" id="GO:0005319">
    <property type="term" value="F:lipid transporter activity"/>
    <property type="evidence" value="ECO:0007669"/>
    <property type="project" value="TreeGrafter"/>
</dbReference>
<keyword evidence="7" id="KW-1133">Transmembrane helix</keyword>
<keyword evidence="2" id="KW-0677">Repeat</keyword>
<evidence type="ECO:0000256" key="1">
    <source>
        <dbReference type="ARBA" id="ARBA00022448"/>
    </source>
</evidence>
<evidence type="ECO:0000256" key="4">
    <source>
        <dbReference type="ARBA" id="ARBA00022840"/>
    </source>
</evidence>
<protein>
    <submittedName>
        <fullName evidence="10">ABC transporter I family member 1, putative</fullName>
    </submittedName>
    <submittedName>
        <fullName evidence="9">ABC transporter, putative</fullName>
    </submittedName>
</protein>
<dbReference type="Proteomes" id="UP000072904">
    <property type="component" value="Chromosome 12"/>
</dbReference>
<feature type="transmembrane region" description="Helical" evidence="7">
    <location>
        <begin position="628"/>
        <end position="645"/>
    </location>
</feature>
<feature type="domain" description="ABC transporter" evidence="8">
    <location>
        <begin position="809"/>
        <end position="1052"/>
    </location>
</feature>
<evidence type="ECO:0000313" key="9">
    <source>
        <dbReference type="EMBL" id="CDU19386.1"/>
    </source>
</evidence>
<dbReference type="SMART" id="SM00382">
    <property type="entry name" value="AAA"/>
    <property type="match status" value="1"/>
</dbReference>
<dbReference type="VEuPathDB" id="PlasmoDB:PYYM_1221400"/>
<dbReference type="InterPro" id="IPR003439">
    <property type="entry name" value="ABC_transporter-like_ATP-bd"/>
</dbReference>
<dbReference type="InterPro" id="IPR027417">
    <property type="entry name" value="P-loop_NTPase"/>
</dbReference>
<evidence type="ECO:0000256" key="6">
    <source>
        <dbReference type="SAM" id="MobiDB-lite"/>
    </source>
</evidence>
<feature type="transmembrane region" description="Helical" evidence="7">
    <location>
        <begin position="1802"/>
        <end position="1825"/>
    </location>
</feature>
<feature type="transmembrane region" description="Helical" evidence="7">
    <location>
        <begin position="1729"/>
        <end position="1747"/>
    </location>
</feature>
<feature type="region of interest" description="Disordered" evidence="6">
    <location>
        <begin position="1512"/>
        <end position="1550"/>
    </location>
</feature>
<evidence type="ECO:0000259" key="8">
    <source>
        <dbReference type="PROSITE" id="PS50893"/>
    </source>
</evidence>
<gene>
    <name evidence="10" type="ORF">PY17X_1222000</name>
    <name evidence="9" type="ORF">PYYM_1221400</name>
</gene>
<keyword evidence="7" id="KW-0472">Membrane</keyword>
<dbReference type="PROSITE" id="PS50893">
    <property type="entry name" value="ABC_TRANSPORTER_2"/>
    <property type="match status" value="1"/>
</dbReference>
<feature type="coiled-coil region" evidence="5">
    <location>
        <begin position="2093"/>
        <end position="2120"/>
    </location>
</feature>
<keyword evidence="5" id="KW-0175">Coiled coil</keyword>
<dbReference type="VEuPathDB" id="PlasmoDB:PY03033"/>
<evidence type="ECO:0000313" key="10">
    <source>
        <dbReference type="EMBL" id="VTZ80021.1"/>
    </source>
</evidence>
<feature type="region of interest" description="Disordered" evidence="6">
    <location>
        <begin position="1303"/>
        <end position="1340"/>
    </location>
</feature>
<dbReference type="VEuPathDB" id="PlasmoDB:PY17X_1222000"/>
<evidence type="ECO:0000313" key="12">
    <source>
        <dbReference type="Proteomes" id="UP000072904"/>
    </source>
</evidence>
<proteinExistence type="predicted"/>
<keyword evidence="1" id="KW-0813">Transport</keyword>
<feature type="transmembrane region" description="Helical" evidence="7">
    <location>
        <begin position="652"/>
        <end position="676"/>
    </location>
</feature>
<dbReference type="Pfam" id="PF00005">
    <property type="entry name" value="ABC_tran"/>
    <property type="match status" value="1"/>
</dbReference>
<dbReference type="EMBL" id="LK934640">
    <property type="protein sequence ID" value="CDU19386.1"/>
    <property type="molecule type" value="Genomic_DNA"/>
</dbReference>
<dbReference type="Gene3D" id="3.40.50.300">
    <property type="entry name" value="P-loop containing nucleotide triphosphate hydrolases"/>
    <property type="match status" value="2"/>
</dbReference>
<feature type="transmembrane region" description="Helical" evidence="7">
    <location>
        <begin position="601"/>
        <end position="622"/>
    </location>
</feature>
<dbReference type="PANTHER" id="PTHR19229">
    <property type="entry name" value="ATP-BINDING CASSETTE TRANSPORTER SUBFAMILY A ABCA"/>
    <property type="match status" value="1"/>
</dbReference>
<dbReference type="VEuPathDB" id="PlasmoDB:PY00170"/>
<feature type="transmembrane region" description="Helical" evidence="7">
    <location>
        <begin position="21"/>
        <end position="41"/>
    </location>
</feature>
<keyword evidence="4" id="KW-0067">ATP-binding</keyword>
<feature type="region of interest" description="Disordered" evidence="6">
    <location>
        <begin position="2367"/>
        <end position="2393"/>
    </location>
</feature>
<dbReference type="GO" id="GO:0016887">
    <property type="term" value="F:ATP hydrolysis activity"/>
    <property type="evidence" value="ECO:0007669"/>
    <property type="project" value="InterPro"/>
</dbReference>
<feature type="transmembrane region" description="Helical" evidence="7">
    <location>
        <begin position="520"/>
        <end position="541"/>
    </location>
</feature>
<evidence type="ECO:0000256" key="5">
    <source>
        <dbReference type="SAM" id="Coils"/>
    </source>
</evidence>
<feature type="transmembrane region" description="Helical" evidence="7">
    <location>
        <begin position="1768"/>
        <end position="1796"/>
    </location>
</feature>
<feature type="transmembrane region" description="Helical" evidence="7">
    <location>
        <begin position="696"/>
        <end position="720"/>
    </location>
</feature>
<reference evidence="10" key="3">
    <citation type="submission" date="2014-05" db="EMBL/GenBank/DDBJ databases">
        <authorList>
            <person name="Aslett M.A."/>
            <person name="De Silva N."/>
        </authorList>
    </citation>
    <scope>NUCLEOTIDE SEQUENCE</scope>
    <source>
        <strain evidence="10">17X</strain>
    </source>
</reference>
<evidence type="ECO:0000313" key="11">
    <source>
        <dbReference type="Proteomes" id="UP000072874"/>
    </source>
</evidence>
<feature type="transmembrane region" description="Helical" evidence="7">
    <location>
        <begin position="1968"/>
        <end position="1987"/>
    </location>
</feature>
<reference evidence="11 12" key="1">
    <citation type="journal article" date="2014" name="BMC Biol.">
        <title>A comprehensive evaluation of rodent malaria parasite genomes and gene expression.</title>
        <authorList>
            <person name="Otto T.D."/>
            <person name="Bohme U."/>
            <person name="Jackson A.P."/>
            <person name="Hunt M."/>
            <person name="Franke-Fayard B."/>
            <person name="Hoeijmakers W.A."/>
            <person name="Religa A.A."/>
            <person name="Robertson L."/>
            <person name="Sanders M."/>
            <person name="Ogun S.A."/>
            <person name="Cunningham D."/>
            <person name="Erhart A."/>
            <person name="Billker O."/>
            <person name="Khan S.M."/>
            <person name="Stunnenberg H.G."/>
            <person name="Langhorne J."/>
            <person name="Holder A.A."/>
            <person name="Waters A.P."/>
            <person name="Newbold C.I."/>
            <person name="Pain A."/>
            <person name="Berriman M."/>
            <person name="Janse C.J."/>
        </authorList>
    </citation>
    <scope>NUCLEOTIDE SEQUENCE [LARGE SCALE GENOMIC DNA]</scope>
    <source>
        <strain evidence="10 11">17X</strain>
        <strain evidence="9 12">YM</strain>
    </source>
</reference>
<dbReference type="KEGG" id="pyo:PY17X_1222000"/>
<organism evidence="9 12">
    <name type="scientific">Plasmodium yoelii</name>
    <dbReference type="NCBI Taxonomy" id="5861"/>
    <lineage>
        <taxon>Eukaryota</taxon>
        <taxon>Sar</taxon>
        <taxon>Alveolata</taxon>
        <taxon>Apicomplexa</taxon>
        <taxon>Aconoidasida</taxon>
        <taxon>Haemosporida</taxon>
        <taxon>Plasmodiidae</taxon>
        <taxon>Plasmodium</taxon>
        <taxon>Plasmodium (Vinckeia)</taxon>
    </lineage>
</organism>
<dbReference type="SUPFAM" id="SSF52540">
    <property type="entry name" value="P-loop containing nucleoside triphosphate hydrolases"/>
    <property type="match status" value="2"/>
</dbReference>
<dbReference type="EMBL" id="LM993666">
    <property type="protein sequence ID" value="VTZ80021.1"/>
    <property type="molecule type" value="Genomic_DNA"/>
</dbReference>
<feature type="compositionally biased region" description="Basic and acidic residues" evidence="6">
    <location>
        <begin position="1515"/>
        <end position="1540"/>
    </location>
</feature>
<reference evidence="9" key="2">
    <citation type="submission" date="2014-05" db="EMBL/GenBank/DDBJ databases">
        <authorList>
            <person name="Aslett A.Martin."/>
            <person name="De Silva Nishadi"/>
        </authorList>
    </citation>
    <scope>NUCLEOTIDE SEQUENCE</scope>
    <source>
        <strain evidence="9">YM</strain>
    </source>
</reference>
<dbReference type="InterPro" id="IPR026082">
    <property type="entry name" value="ABCA"/>
</dbReference>
<evidence type="ECO:0000256" key="7">
    <source>
        <dbReference type="SAM" id="Phobius"/>
    </source>
</evidence>
<dbReference type="GO" id="GO:0140359">
    <property type="term" value="F:ABC-type transporter activity"/>
    <property type="evidence" value="ECO:0007669"/>
    <property type="project" value="InterPro"/>
</dbReference>
<sequence length="2703" mass="323024">MKIRKLYGLIKKTYYEKKKNPILYFFFLLIPFSLILFHLFLRNLSEKYSFELANLFSENDKIDLNDTIRQYVLFMSNDLCSKEINNTIYVNHICLTPPSKIINDFLKYANENDMNIFRIYNSEKECEQNFKYAIFLNENDVKGLGKNQEKNNTKLSYQSIEFNNQILNNYKNKIKDNYKHDNNELTIDDLYKNIYSDKEYEKLLKLKIDQHTLNTIKKTKLYKKFIKNIKSIKSESQYKEFVNDKKNILFFFNFVKNDVIETNYSCGLLGIENLKYESKKDDKKRKSKLFFSNLVGKYLNNLSYHKKIDHKKIDHIKQSEDHYSSNFQNITNLPITSKLNSKNYEQRNNFRLYKPNNGNIKNVNNVSIIPENLDFQNDDPISNISYKIRVGDYALLNSNEKIFFNDININLKQNFINFNTVDDLSFNIYFNEWYYNSFFIALEYHFNYFLLKYNMFKNNGNEEFVNYINKINDKNIVHSNEEPNDDTKYVTNFSLENFYSYKMPVKNLKINAFDALEKNIFRIIIFLCICLFIINICFDINKERKINMENFLFCIKVNKYYYYFSWLLFYFIVLFFYNIIFTYIIYFYIFKKLINYFILFYYIYMFIINSLLVTVICVHFSYNSAINYIASFLLFFIFSTFRLIIHSGAKKILISLVLLIPHSSFCLALDFIFILIKNDIKIMLNEMYITIEDICLMDLVIYPFISFIILVSILTFIIYIKSKDTINFSFKIIPLTEKTNIYHKNYNTTIIEETKTENKDNHDSIYNLEFDSRDRNIKNKSINKKHKFIKTAYNNNNDDEVIANNKCCLFIKNVNKFYGKKQALKNISLTLRSNRIFVLLGENGSGKSTLINIITKMINKDSGEIYFVKNDFKLRKDTLEKNQHEKNRNKKELEVSFCSQNVILYDNLTFYETIRIFLLYYNKDVNKYLKKKRTLKMLNGLDLSKYLNDKIENLIDEIKKKISIFICFLVKRDIYILDEPFIALDIKTKTKLFKFFDKIKKNNIILICTHDIYEANKFADDIAIIKSGEILFNGGKRYFQNIINYKFILNVRFNYPSYDNNNNNNDDKYDHISTNEKNVILSISKEINKSNENSKPLLTHEDGILFNKKLKNKSKNTIFDIINGDIKNDENSIESIKNSFIKYIKSSREYNKNCYIFFNRNYIYCTYKINELDKLKNVISILNKLKNVLHYELKTIDIYYTYIYIYTYNEKIKLLKTIQDKDVKKLIKMDPLFYIFYYNTQYFNNIKNQLIMESTKKGNKTITDFGYINDMIQGKITENNNTNIKPGFNKEKNVNFVNDDKLNKSSGSQLEKEQHTEHNPYYNQNKDQNKDQNKGQNKSYNAYTENNAKSDANKLNLENSGKYNNSKSYKIIKKIQNFFSVYITPSIFLKLKKDLSEINFYWYKFLVPLLLLSCGLLIIKCVSLFGKVQYIKLDNSTISSSHLKESIINYGIIYKLKINDSDEYIYNIPEIDKYEYKKKMMIGPFKKYFNLYKENKNKNYVKSKSIIYDSPSHIDNSDKADNADNSDKADNADNSDKADNADNSDNPGNADDDIGKDLFDYYNNTIFSLFKKYSLKENINYIYAYIDEDNLYDSISDYLELRSKLNNDLSLGSYVFIINETQTIDENNNVYSNIEMEINLFHNYTSIHAYPYYTNLVFNVLYDFQNIVNNRNSQKEKVINNIEINNNIHEMKENGKNNKNYYEKIDIKRTDIKNEPFRIKYHEYFIRDFYINMYVFLSLIIFFCVFFERLKNEIENRKIFTNFNVNKFIHYFQIILLDYFYFILYIIFLFIVLYIFECTEFLYPSFFFFLMMFGFNTFLSISLFSSLYLNSYIIFLFVNFILCAIISIGIYVIVLLSYAYNNIFLVKLSHMFVCIFRILDSFCLAHALNIRSLCLNLKRDLKTIDNDTIINTHFTTDHWNSNKYNQNTNFFQKIFHNNVFDHTSNDTTQTIPDTCSDKNSFFNERWDFIFIFINCSIYFLILFYKLYRLRYFQKKKKIANQKFKSTFEGKYTFLLNNFNLLNKKYKSKKMNKMNDKKMDDKMNEHNATELKTLEDKHNKRSQIFTDFSRNDKEKIYTISKYENPEILDNTNSQKKLEKKNNLLKENLKKRQNDLQLTEVENIDKKSLQNNVKYILKNINIKIKPYNIYTFSSIYNNDLNVLYLFKYFFLNNMNNSYVYENGTENNRGCFISKMFTSKNKKKKIFDIFSEKAQTKSENECKLLLMPNMTIYEHFNLIFKYKKLNLTDIELLYIIYTLMLLVNLKCDVHIKCNQLSGGMKKKVILMINLLINDDIILLYKLNDNIDFCSQIYINIILKNILEMNSMLNYTQNDDIASSMDYSVIDMNQKKTKKNKNGKRDITKEIGNDYISNKTNRSDDDDNNNKKKNGGTNSVIQTRSEQNLECSISSNVNSINHNIINSFIKENILKLQFSATNYIVYTHIYTDMLYYDYLYLFNKNQIAYKNNVKSIINNFEKYYLFQIKLKGIHTSKIYEYIEAFFLENNNAFNKFIKVVNTFNKKKNINCNHIEPHSILNFLEKYANKGMLNFNKLCYIFKTKKRKSEQKYVYHNDINTPSDRNKALIKYSKIYKTLIKLIDNNFSYVHVYLNRNKYISVFELFKFALCRIAYKDMRKFFMKYKNIKILSSEIIKSDQYNFVIKILENAQTFKLLEINEKLKFTDNEFQVSHVNLDNLSANDIFLLILKT</sequence>
<dbReference type="OrthoDB" id="8061355at2759"/>
<dbReference type="InterPro" id="IPR003593">
    <property type="entry name" value="AAA+_ATPase"/>
</dbReference>
<feature type="transmembrane region" description="Helical" evidence="7">
    <location>
        <begin position="1832"/>
        <end position="1860"/>
    </location>
</feature>
<dbReference type="PANTHER" id="PTHR19229:SF36">
    <property type="entry name" value="ATP-BINDING CASSETTE SUB-FAMILY A MEMBER 2"/>
    <property type="match status" value="1"/>
</dbReference>
<reference evidence="10" key="4">
    <citation type="submission" date="2019-05" db="EMBL/GenBank/DDBJ databases">
        <authorList>
            <consortium name="Pathogen Informatics"/>
        </authorList>
    </citation>
    <scope>NUCLEOTIDE SEQUENCE</scope>
    <source>
        <strain evidence="10">17X</strain>
    </source>
</reference>
<evidence type="ECO:0000256" key="2">
    <source>
        <dbReference type="ARBA" id="ARBA00022737"/>
    </source>
</evidence>